<evidence type="ECO:0000256" key="2">
    <source>
        <dbReference type="SAM" id="Phobius"/>
    </source>
</evidence>
<feature type="region of interest" description="Disordered" evidence="1">
    <location>
        <begin position="1"/>
        <end position="23"/>
    </location>
</feature>
<proteinExistence type="predicted"/>
<gene>
    <name evidence="3" type="ORF">SacazDRAFT_03654</name>
</gene>
<reference evidence="3 4" key="1">
    <citation type="journal article" date="2012" name="Stand. Genomic Sci.">
        <title>Genome sequence of the soil bacterium Saccharomonospora azurea type strain (NA-128(T)).</title>
        <authorList>
            <person name="Klenk H.P."/>
            <person name="Held B."/>
            <person name="Lucas S."/>
            <person name="Lapidus A."/>
            <person name="Copeland A."/>
            <person name="Hammon N."/>
            <person name="Pitluck S."/>
            <person name="Goodwin L.A."/>
            <person name="Han C."/>
            <person name="Tapia R."/>
            <person name="Brambilla E.M."/>
            <person name="Potter G."/>
            <person name="Land M."/>
            <person name="Ivanova N."/>
            <person name="Rohde M."/>
            <person name="Goker M."/>
            <person name="Detter J.C."/>
            <person name="Kyrpides N.C."/>
            <person name="Woyke T."/>
        </authorList>
    </citation>
    <scope>NUCLEOTIDE SEQUENCE [LARGE SCALE GENOMIC DNA]</scope>
    <source>
        <strain evidence="3 4">NA-128</strain>
    </source>
</reference>
<evidence type="ECO:0000256" key="1">
    <source>
        <dbReference type="SAM" id="MobiDB-lite"/>
    </source>
</evidence>
<organism evidence="3 4">
    <name type="scientific">Saccharomonospora azurea NA-128</name>
    <dbReference type="NCBI Taxonomy" id="882081"/>
    <lineage>
        <taxon>Bacteria</taxon>
        <taxon>Bacillati</taxon>
        <taxon>Actinomycetota</taxon>
        <taxon>Actinomycetes</taxon>
        <taxon>Pseudonocardiales</taxon>
        <taxon>Pseudonocardiaceae</taxon>
        <taxon>Saccharomonospora</taxon>
    </lineage>
</organism>
<sequence>MGVVTDTVRRARSTRRRYEGSASRPLGGYAAAMAAYTAATAALTAVGRARGVRLPERLTVGDTVLLSVATHKASRLLAKDSVTSPLRAPFTRYSEPAGEAELNESVRGHGGRHAVGELVTCPFCLSVWVATALTAGLVFAPRMTRLVNTMLTAVAASDLLQLGYDGSKQLLHAAGS</sequence>
<evidence type="ECO:0008006" key="5">
    <source>
        <dbReference type="Google" id="ProtNLM"/>
    </source>
</evidence>
<keyword evidence="2" id="KW-1133">Transmembrane helix</keyword>
<name>H8G937_9PSEU</name>
<keyword evidence="2" id="KW-0472">Membrane</keyword>
<evidence type="ECO:0000313" key="3">
    <source>
        <dbReference type="EMBL" id="EHY90518.1"/>
    </source>
</evidence>
<dbReference type="OrthoDB" id="4722315at2"/>
<dbReference type="HOGENOM" id="CLU_111071_0_0_11"/>
<feature type="transmembrane region" description="Helical" evidence="2">
    <location>
        <begin position="26"/>
        <end position="47"/>
    </location>
</feature>
<keyword evidence="4" id="KW-1185">Reference proteome</keyword>
<dbReference type="InterPro" id="IPR010773">
    <property type="entry name" value="Mycophage_PG1_Gp7"/>
</dbReference>
<protein>
    <recommendedName>
        <fullName evidence="5">DUF1360 domain-containing protein</fullName>
    </recommendedName>
</protein>
<evidence type="ECO:0000313" key="4">
    <source>
        <dbReference type="Proteomes" id="UP000004705"/>
    </source>
</evidence>
<dbReference type="EMBL" id="CM001466">
    <property type="protein sequence ID" value="EHY90518.1"/>
    <property type="molecule type" value="Genomic_DNA"/>
</dbReference>
<keyword evidence="2" id="KW-0812">Transmembrane</keyword>
<dbReference type="Pfam" id="PF07098">
    <property type="entry name" value="DUF1360"/>
    <property type="match status" value="1"/>
</dbReference>
<dbReference type="Proteomes" id="UP000004705">
    <property type="component" value="Chromosome"/>
</dbReference>
<dbReference type="RefSeq" id="WP_005443971.1">
    <property type="nucleotide sequence ID" value="NZ_CM001466.1"/>
</dbReference>
<accession>H8G937</accession>
<dbReference type="AlphaFoldDB" id="H8G937"/>